<accession>A0A919IMG5</accession>
<evidence type="ECO:0000313" key="1">
    <source>
        <dbReference type="EMBL" id="GID67022.1"/>
    </source>
</evidence>
<dbReference type="RefSeq" id="WP_203744310.1">
    <property type="nucleotide sequence ID" value="NZ_BAAAUC010000089.1"/>
</dbReference>
<dbReference type="InterPro" id="IPR027417">
    <property type="entry name" value="P-loop_NTPase"/>
</dbReference>
<dbReference type="Gene3D" id="3.40.50.300">
    <property type="entry name" value="P-loop containing nucleotide triphosphate hydrolases"/>
    <property type="match status" value="1"/>
</dbReference>
<protein>
    <recommendedName>
        <fullName evidence="3">Adenylate kinase</fullName>
    </recommendedName>
</protein>
<comment type="caution">
    <text evidence="1">The sequence shown here is derived from an EMBL/GenBank/DDBJ whole genome shotgun (WGS) entry which is preliminary data.</text>
</comment>
<organism evidence="1 2">
    <name type="scientific">Actinoplanes cyaneus</name>
    <dbReference type="NCBI Taxonomy" id="52696"/>
    <lineage>
        <taxon>Bacteria</taxon>
        <taxon>Bacillati</taxon>
        <taxon>Actinomycetota</taxon>
        <taxon>Actinomycetes</taxon>
        <taxon>Micromonosporales</taxon>
        <taxon>Micromonosporaceae</taxon>
        <taxon>Actinoplanes</taxon>
    </lineage>
</organism>
<dbReference type="SUPFAM" id="SSF52540">
    <property type="entry name" value="P-loop containing nucleoside triphosphate hydrolases"/>
    <property type="match status" value="1"/>
</dbReference>
<proteinExistence type="predicted"/>
<evidence type="ECO:0000313" key="2">
    <source>
        <dbReference type="Proteomes" id="UP000619479"/>
    </source>
</evidence>
<dbReference type="AlphaFoldDB" id="A0A919IMG5"/>
<dbReference type="InterPro" id="IPR052922">
    <property type="entry name" value="Cytidylate_Kinase-2"/>
</dbReference>
<dbReference type="PANTHER" id="PTHR37816:SF1">
    <property type="entry name" value="TOXIN"/>
    <property type="match status" value="1"/>
</dbReference>
<gene>
    <name evidence="1" type="ORF">Acy02nite_49030</name>
</gene>
<name>A0A919IMG5_9ACTN</name>
<dbReference type="EMBL" id="BOMH01000037">
    <property type="protein sequence ID" value="GID67022.1"/>
    <property type="molecule type" value="Genomic_DNA"/>
</dbReference>
<sequence length="170" mass="19213">MKRIVVYGVTGSGKSTLAQALSARTGLPYHPVDDLTWEPGWVEVPIAVQRDRIAAICAGDAWILDSAYQSWIDIPMARADLIVGLDLPQWRCLARLLRRTLSRALTRTPICNGNTESLRELLTRDSIVAQQFRSYPRKRARMRAWSTDPAMPPTVLLRTPRAVRDWLTSM</sequence>
<keyword evidence="2" id="KW-1185">Reference proteome</keyword>
<reference evidence="1" key="1">
    <citation type="submission" date="2021-01" db="EMBL/GenBank/DDBJ databases">
        <title>Whole genome shotgun sequence of Actinoplanes cyaneus NBRC 14990.</title>
        <authorList>
            <person name="Komaki H."/>
            <person name="Tamura T."/>
        </authorList>
    </citation>
    <scope>NUCLEOTIDE SEQUENCE</scope>
    <source>
        <strain evidence="1">NBRC 14990</strain>
    </source>
</reference>
<dbReference type="Proteomes" id="UP000619479">
    <property type="component" value="Unassembled WGS sequence"/>
</dbReference>
<evidence type="ECO:0008006" key="3">
    <source>
        <dbReference type="Google" id="ProtNLM"/>
    </source>
</evidence>
<dbReference type="PANTHER" id="PTHR37816">
    <property type="entry name" value="YALI0E33011P"/>
    <property type="match status" value="1"/>
</dbReference>